<sequence>MTAITERELDWQTWHAQREADLDTDYRWLTVVAFNWLPVEPAEIPGLPGNWWAQDGLAHVRSASGLTLNGEPLTGTTSASVPEAGSLSWLLHGDKLVELVLRGGPLRDPAA</sequence>
<dbReference type="RefSeq" id="WP_199239903.1">
    <property type="nucleotide sequence ID" value="NZ_SLWM01000006.1"/>
</dbReference>
<reference evidence="1 2" key="1">
    <citation type="journal article" date="2015" name="Stand. Genomic Sci.">
        <title>Genomic Encyclopedia of Bacterial and Archaeal Type Strains, Phase III: the genomes of soil and plant-associated and newly described type strains.</title>
        <authorList>
            <person name="Whitman W.B."/>
            <person name="Woyke T."/>
            <person name="Klenk H.P."/>
            <person name="Zhou Y."/>
            <person name="Lilburn T.G."/>
            <person name="Beck B.J."/>
            <person name="De Vos P."/>
            <person name="Vandamme P."/>
            <person name="Eisen J.A."/>
            <person name="Garrity G."/>
            <person name="Hugenholtz P."/>
            <person name="Kyrpides N.C."/>
        </authorList>
    </citation>
    <scope>NUCLEOTIDE SEQUENCE [LARGE SCALE GENOMIC DNA]</scope>
    <source>
        <strain evidence="1 2">VKM Ac-2538</strain>
    </source>
</reference>
<keyword evidence="2" id="KW-1185">Reference proteome</keyword>
<organism evidence="1 2">
    <name type="scientific">Kribbella orskensis</name>
    <dbReference type="NCBI Taxonomy" id="2512216"/>
    <lineage>
        <taxon>Bacteria</taxon>
        <taxon>Bacillati</taxon>
        <taxon>Actinomycetota</taxon>
        <taxon>Actinomycetes</taxon>
        <taxon>Propionibacteriales</taxon>
        <taxon>Kribbellaceae</taxon>
        <taxon>Kribbella</taxon>
    </lineage>
</organism>
<comment type="caution">
    <text evidence="1">The sequence shown here is derived from an EMBL/GenBank/DDBJ whole genome shotgun (WGS) entry which is preliminary data.</text>
</comment>
<gene>
    <name evidence="1" type="ORF">EV644_106474</name>
</gene>
<name>A0ABY2BKM5_9ACTN</name>
<accession>A0ABY2BKM5</accession>
<protein>
    <recommendedName>
        <fullName evidence="3">Immunity protein 53 of polymorphic toxin system</fullName>
    </recommendedName>
</protein>
<evidence type="ECO:0008006" key="3">
    <source>
        <dbReference type="Google" id="ProtNLM"/>
    </source>
</evidence>
<evidence type="ECO:0000313" key="2">
    <source>
        <dbReference type="Proteomes" id="UP000295818"/>
    </source>
</evidence>
<proteinExistence type="predicted"/>
<dbReference type="Proteomes" id="UP000295818">
    <property type="component" value="Unassembled WGS sequence"/>
</dbReference>
<evidence type="ECO:0000313" key="1">
    <source>
        <dbReference type="EMBL" id="TCO23165.1"/>
    </source>
</evidence>
<dbReference type="EMBL" id="SLWM01000006">
    <property type="protein sequence ID" value="TCO23165.1"/>
    <property type="molecule type" value="Genomic_DNA"/>
</dbReference>